<reference evidence="1 2" key="1">
    <citation type="submission" date="2024-03" db="EMBL/GenBank/DDBJ databases">
        <title>Flavobacterium soyae.</title>
        <authorList>
            <person name="Zheng W."/>
        </authorList>
    </citation>
    <scope>NUCLEOTIDE SEQUENCE [LARGE SCALE GENOMIC DNA]</scope>
    <source>
        <strain evidence="1 2">55</strain>
    </source>
</reference>
<protein>
    <recommendedName>
        <fullName evidence="3">Immunity protein 51</fullName>
    </recommendedName>
</protein>
<sequence length="124" mass="14181">MKTNRPLELVYFFTFSTQTAEDGIVYTFIALDDFSDFIFLLGTETDLTERSIIDNIIALTQNKDFTNRFENKPMTLMLPFEKDTVPHGLVTEILKFFNGSAVYDPDTVFEKIKPVMDAFGVSKS</sequence>
<dbReference type="Proteomes" id="UP001623852">
    <property type="component" value="Chromosome"/>
</dbReference>
<keyword evidence="2" id="KW-1185">Reference proteome</keyword>
<name>A0ABZ2UID1_9FLAO</name>
<gene>
    <name evidence="1" type="ORF">AABD74_07390</name>
</gene>
<evidence type="ECO:0000313" key="2">
    <source>
        <dbReference type="Proteomes" id="UP001623852"/>
    </source>
</evidence>
<dbReference type="RefSeq" id="WP_406845112.1">
    <property type="nucleotide sequence ID" value="NZ_CP150845.1"/>
</dbReference>
<dbReference type="EMBL" id="CP150845">
    <property type="protein sequence ID" value="WYZ21279.1"/>
    <property type="molecule type" value="Genomic_DNA"/>
</dbReference>
<accession>A0ABZ2UID1</accession>
<evidence type="ECO:0008006" key="3">
    <source>
        <dbReference type="Google" id="ProtNLM"/>
    </source>
</evidence>
<organism evidence="1 2">
    <name type="scientific">Flavobacterium soyae</name>
    <dbReference type="NCBI Taxonomy" id="2903098"/>
    <lineage>
        <taxon>Bacteria</taxon>
        <taxon>Pseudomonadati</taxon>
        <taxon>Bacteroidota</taxon>
        <taxon>Flavobacteriia</taxon>
        <taxon>Flavobacteriales</taxon>
        <taxon>Flavobacteriaceae</taxon>
        <taxon>Flavobacterium</taxon>
    </lineage>
</organism>
<evidence type="ECO:0000313" key="1">
    <source>
        <dbReference type="EMBL" id="WYZ21279.1"/>
    </source>
</evidence>
<proteinExistence type="predicted"/>